<dbReference type="Proteomes" id="UP001372338">
    <property type="component" value="Unassembled WGS sequence"/>
</dbReference>
<feature type="compositionally biased region" description="Basic and acidic residues" evidence="5">
    <location>
        <begin position="92"/>
        <end position="108"/>
    </location>
</feature>
<protein>
    <submittedName>
        <fullName evidence="7">Uncharacterized protein</fullName>
    </submittedName>
</protein>
<keyword evidence="8" id="KW-1185">Reference proteome</keyword>
<feature type="transmembrane region" description="Helical" evidence="6">
    <location>
        <begin position="38"/>
        <end position="56"/>
    </location>
</feature>
<keyword evidence="3 6" id="KW-1133">Transmembrane helix</keyword>
<evidence type="ECO:0000256" key="2">
    <source>
        <dbReference type="ARBA" id="ARBA00022692"/>
    </source>
</evidence>
<dbReference type="EMBL" id="JAYWIO010000004">
    <property type="protein sequence ID" value="KAK7268613.1"/>
    <property type="molecule type" value="Genomic_DNA"/>
</dbReference>
<reference evidence="7 8" key="1">
    <citation type="submission" date="2024-01" db="EMBL/GenBank/DDBJ databases">
        <title>The genomes of 5 underutilized Papilionoideae crops provide insights into root nodulation and disease resistanc.</title>
        <authorList>
            <person name="Yuan L."/>
        </authorList>
    </citation>
    <scope>NUCLEOTIDE SEQUENCE [LARGE SCALE GENOMIC DNA]</scope>
    <source>
        <strain evidence="7">ZHUSHIDOU_FW_LH</strain>
        <tissue evidence="7">Leaf</tissue>
    </source>
</reference>
<keyword evidence="4 6" id="KW-0472">Membrane</keyword>
<proteinExistence type="predicted"/>
<keyword evidence="2 6" id="KW-0812">Transmembrane</keyword>
<gene>
    <name evidence="7" type="ORF">RIF29_21315</name>
</gene>
<feature type="region of interest" description="Disordered" evidence="5">
    <location>
        <begin position="67"/>
        <end position="108"/>
    </location>
</feature>
<evidence type="ECO:0000256" key="1">
    <source>
        <dbReference type="ARBA" id="ARBA00004141"/>
    </source>
</evidence>
<evidence type="ECO:0000256" key="4">
    <source>
        <dbReference type="ARBA" id="ARBA00023136"/>
    </source>
</evidence>
<dbReference type="GO" id="GO:0016020">
    <property type="term" value="C:membrane"/>
    <property type="evidence" value="ECO:0007669"/>
    <property type="project" value="UniProtKB-SubCell"/>
</dbReference>
<feature type="transmembrane region" description="Helical" evidence="6">
    <location>
        <begin position="12"/>
        <end position="31"/>
    </location>
</feature>
<organism evidence="7 8">
    <name type="scientific">Crotalaria pallida</name>
    <name type="common">Smooth rattlebox</name>
    <name type="synonym">Crotalaria striata</name>
    <dbReference type="NCBI Taxonomy" id="3830"/>
    <lineage>
        <taxon>Eukaryota</taxon>
        <taxon>Viridiplantae</taxon>
        <taxon>Streptophyta</taxon>
        <taxon>Embryophyta</taxon>
        <taxon>Tracheophyta</taxon>
        <taxon>Spermatophyta</taxon>
        <taxon>Magnoliopsida</taxon>
        <taxon>eudicotyledons</taxon>
        <taxon>Gunneridae</taxon>
        <taxon>Pentapetalae</taxon>
        <taxon>rosids</taxon>
        <taxon>fabids</taxon>
        <taxon>Fabales</taxon>
        <taxon>Fabaceae</taxon>
        <taxon>Papilionoideae</taxon>
        <taxon>50 kb inversion clade</taxon>
        <taxon>genistoids sensu lato</taxon>
        <taxon>core genistoids</taxon>
        <taxon>Crotalarieae</taxon>
        <taxon>Crotalaria</taxon>
    </lineage>
</organism>
<evidence type="ECO:0000256" key="3">
    <source>
        <dbReference type="ARBA" id="ARBA00022989"/>
    </source>
</evidence>
<dbReference type="PANTHER" id="PTHR11132">
    <property type="entry name" value="SOLUTE CARRIER FAMILY 35"/>
    <property type="match status" value="1"/>
</dbReference>
<evidence type="ECO:0000256" key="6">
    <source>
        <dbReference type="SAM" id="Phobius"/>
    </source>
</evidence>
<dbReference type="AlphaFoldDB" id="A0AAN9I5U6"/>
<evidence type="ECO:0000313" key="8">
    <source>
        <dbReference type="Proteomes" id="UP001372338"/>
    </source>
</evidence>
<name>A0AAN9I5U6_CROPI</name>
<dbReference type="InterPro" id="IPR050186">
    <property type="entry name" value="TPT_transporter"/>
</dbReference>
<evidence type="ECO:0000313" key="7">
    <source>
        <dbReference type="EMBL" id="KAK7268613.1"/>
    </source>
</evidence>
<sequence>MRSQGKTSPVTYQVLGHLKTCLVLAFGYTLLRDPFTERNLIGILVAIFGMGLYSYFCTQENKKKQSVDPTLGSQVKDKDNAPLLARKNNANQEKESHDLKKLNKESLV</sequence>
<comment type="subcellular location">
    <subcellularLocation>
        <location evidence="1">Membrane</location>
        <topology evidence="1">Multi-pass membrane protein</topology>
    </subcellularLocation>
</comment>
<evidence type="ECO:0000256" key="5">
    <source>
        <dbReference type="SAM" id="MobiDB-lite"/>
    </source>
</evidence>
<comment type="caution">
    <text evidence="7">The sequence shown here is derived from an EMBL/GenBank/DDBJ whole genome shotgun (WGS) entry which is preliminary data.</text>
</comment>
<accession>A0AAN9I5U6</accession>